<name>A0AAV5VU91_9BILA</name>
<protein>
    <recommendedName>
        <fullName evidence="4">G protein-coupled receptor</fullName>
    </recommendedName>
</protein>
<evidence type="ECO:0000313" key="3">
    <source>
        <dbReference type="Proteomes" id="UP001432322"/>
    </source>
</evidence>
<dbReference type="Pfam" id="PF10326">
    <property type="entry name" value="7TM_GPCR_Str"/>
    <property type="match status" value="1"/>
</dbReference>
<sequence length="164" mass="18631">SLTSLEDEQFKLVPTIAISIVVVSSLCGQSILISLVCIHKIMVMMKTRVMEIRTRRLHMQLFRALIIQFLVPVVFSFLPFTLIVFLPFGGISLGQLGNVCSLFSSLFPAIDPILIVSSVARFRGTLSEWFYKLSGRTGERNERRAVERSRIFTSMMVRRETDTL</sequence>
<feature type="non-terminal residue" evidence="2">
    <location>
        <position position="164"/>
    </location>
</feature>
<keyword evidence="1" id="KW-0472">Membrane</keyword>
<dbReference type="Proteomes" id="UP001432322">
    <property type="component" value="Unassembled WGS sequence"/>
</dbReference>
<proteinExistence type="predicted"/>
<keyword evidence="1" id="KW-1133">Transmembrane helix</keyword>
<keyword evidence="1" id="KW-0812">Transmembrane</keyword>
<feature type="transmembrane region" description="Helical" evidence="1">
    <location>
        <begin position="12"/>
        <end position="43"/>
    </location>
</feature>
<feature type="transmembrane region" description="Helical" evidence="1">
    <location>
        <begin position="64"/>
        <end position="90"/>
    </location>
</feature>
<reference evidence="2" key="1">
    <citation type="submission" date="2023-10" db="EMBL/GenBank/DDBJ databases">
        <title>Genome assembly of Pristionchus species.</title>
        <authorList>
            <person name="Yoshida K."/>
            <person name="Sommer R.J."/>
        </authorList>
    </citation>
    <scope>NUCLEOTIDE SEQUENCE</scope>
    <source>
        <strain evidence="2">RS5133</strain>
    </source>
</reference>
<dbReference type="SUPFAM" id="SSF81321">
    <property type="entry name" value="Family A G protein-coupled receptor-like"/>
    <property type="match status" value="1"/>
</dbReference>
<evidence type="ECO:0000313" key="2">
    <source>
        <dbReference type="EMBL" id="GMT23051.1"/>
    </source>
</evidence>
<keyword evidence="3" id="KW-1185">Reference proteome</keyword>
<dbReference type="AlphaFoldDB" id="A0AAV5VU91"/>
<accession>A0AAV5VU91</accession>
<dbReference type="EMBL" id="BTSY01000004">
    <property type="protein sequence ID" value="GMT23051.1"/>
    <property type="molecule type" value="Genomic_DNA"/>
</dbReference>
<evidence type="ECO:0000256" key="1">
    <source>
        <dbReference type="SAM" id="Phobius"/>
    </source>
</evidence>
<dbReference type="InterPro" id="IPR019428">
    <property type="entry name" value="7TM_GPCR_serpentine_rcpt_Str"/>
</dbReference>
<feature type="non-terminal residue" evidence="2">
    <location>
        <position position="1"/>
    </location>
</feature>
<organism evidence="2 3">
    <name type="scientific">Pristionchus fissidentatus</name>
    <dbReference type="NCBI Taxonomy" id="1538716"/>
    <lineage>
        <taxon>Eukaryota</taxon>
        <taxon>Metazoa</taxon>
        <taxon>Ecdysozoa</taxon>
        <taxon>Nematoda</taxon>
        <taxon>Chromadorea</taxon>
        <taxon>Rhabditida</taxon>
        <taxon>Rhabditina</taxon>
        <taxon>Diplogasteromorpha</taxon>
        <taxon>Diplogasteroidea</taxon>
        <taxon>Neodiplogasteridae</taxon>
        <taxon>Pristionchus</taxon>
    </lineage>
</organism>
<dbReference type="PANTHER" id="PTHR22943:SF248">
    <property type="entry name" value="SEVEN TM RECEPTOR"/>
    <property type="match status" value="1"/>
</dbReference>
<gene>
    <name evidence="2" type="ORF">PFISCL1PPCAC_14348</name>
</gene>
<evidence type="ECO:0008006" key="4">
    <source>
        <dbReference type="Google" id="ProtNLM"/>
    </source>
</evidence>
<dbReference type="PANTHER" id="PTHR22943">
    <property type="entry name" value="7-TRANSMEMBRANE DOMAIN RECEPTOR C.ELEGANS"/>
    <property type="match status" value="1"/>
</dbReference>
<comment type="caution">
    <text evidence="2">The sequence shown here is derived from an EMBL/GenBank/DDBJ whole genome shotgun (WGS) entry which is preliminary data.</text>
</comment>